<keyword evidence="3" id="KW-1185">Reference proteome</keyword>
<feature type="region of interest" description="Disordered" evidence="1">
    <location>
        <begin position="67"/>
        <end position="163"/>
    </location>
</feature>
<dbReference type="Proteomes" id="UP000256964">
    <property type="component" value="Unassembled WGS sequence"/>
</dbReference>
<evidence type="ECO:0000313" key="3">
    <source>
        <dbReference type="Proteomes" id="UP000256964"/>
    </source>
</evidence>
<evidence type="ECO:0000313" key="2">
    <source>
        <dbReference type="EMBL" id="RDX50629.1"/>
    </source>
</evidence>
<feature type="compositionally biased region" description="Polar residues" evidence="1">
    <location>
        <begin position="119"/>
        <end position="139"/>
    </location>
</feature>
<reference evidence="2 3" key="1">
    <citation type="journal article" date="2018" name="Biotechnol. Biofuels">
        <title>Integrative visual omics of the white-rot fungus Polyporus brumalis exposes the biotechnological potential of its oxidative enzymes for delignifying raw plant biomass.</title>
        <authorList>
            <person name="Miyauchi S."/>
            <person name="Rancon A."/>
            <person name="Drula E."/>
            <person name="Hage H."/>
            <person name="Chaduli D."/>
            <person name="Favel A."/>
            <person name="Grisel S."/>
            <person name="Henrissat B."/>
            <person name="Herpoel-Gimbert I."/>
            <person name="Ruiz-Duenas F.J."/>
            <person name="Chevret D."/>
            <person name="Hainaut M."/>
            <person name="Lin J."/>
            <person name="Wang M."/>
            <person name="Pangilinan J."/>
            <person name="Lipzen A."/>
            <person name="Lesage-Meessen L."/>
            <person name="Navarro D."/>
            <person name="Riley R."/>
            <person name="Grigoriev I.V."/>
            <person name="Zhou S."/>
            <person name="Raouche S."/>
            <person name="Rosso M.N."/>
        </authorList>
    </citation>
    <scope>NUCLEOTIDE SEQUENCE [LARGE SCALE GENOMIC DNA]</scope>
    <source>
        <strain evidence="2 3">BRFM 1820</strain>
    </source>
</reference>
<protein>
    <submittedName>
        <fullName evidence="2">Uncharacterized protein</fullName>
    </submittedName>
</protein>
<dbReference type="EMBL" id="KZ857398">
    <property type="protein sequence ID" value="RDX50629.1"/>
    <property type="molecule type" value="Genomic_DNA"/>
</dbReference>
<gene>
    <name evidence="2" type="ORF">OH76DRAFT_431862</name>
</gene>
<feature type="compositionally biased region" description="Basic and acidic residues" evidence="1">
    <location>
        <begin position="86"/>
        <end position="95"/>
    </location>
</feature>
<dbReference type="AlphaFoldDB" id="A0A371DDJ1"/>
<sequence length="163" mass="17081">MSLGGSTPADDRDCVLSAAIRRLAHDGCCSVSRTRHTTPPSPTGSSTALTDAIVACTDAHWGGLSLSSMPIERGTRVPSTQAAKTLCEHPCDVRSRAPGPRPRSRITSRSWEPEATKDTCYQGSSKSSDAGTDSASSWISAPVPPPRAARAGVPSTPSRHRSE</sequence>
<proteinExistence type="predicted"/>
<name>A0A371DDJ1_9APHY</name>
<accession>A0A371DDJ1</accession>
<evidence type="ECO:0000256" key="1">
    <source>
        <dbReference type="SAM" id="MobiDB-lite"/>
    </source>
</evidence>
<organism evidence="2 3">
    <name type="scientific">Lentinus brumalis</name>
    <dbReference type="NCBI Taxonomy" id="2498619"/>
    <lineage>
        <taxon>Eukaryota</taxon>
        <taxon>Fungi</taxon>
        <taxon>Dikarya</taxon>
        <taxon>Basidiomycota</taxon>
        <taxon>Agaricomycotina</taxon>
        <taxon>Agaricomycetes</taxon>
        <taxon>Polyporales</taxon>
        <taxon>Polyporaceae</taxon>
        <taxon>Lentinus</taxon>
    </lineage>
</organism>